<dbReference type="Proteomes" id="UP001143486">
    <property type="component" value="Unassembled WGS sequence"/>
</dbReference>
<accession>A0A9W6INU1</accession>
<name>A0A9W6INU1_9PROT</name>
<evidence type="ECO:0000313" key="3">
    <source>
        <dbReference type="Proteomes" id="UP001143486"/>
    </source>
</evidence>
<proteinExistence type="predicted"/>
<comment type="caution">
    <text evidence="2">The sequence shown here is derived from an EMBL/GenBank/DDBJ whole genome shotgun (WGS) entry which is preliminary data.</text>
</comment>
<dbReference type="EMBL" id="BSFE01000014">
    <property type="protein sequence ID" value="GLK53777.1"/>
    <property type="molecule type" value="Genomic_DNA"/>
</dbReference>
<dbReference type="SUPFAM" id="SSF55785">
    <property type="entry name" value="PYP-like sensor domain (PAS domain)"/>
    <property type="match status" value="1"/>
</dbReference>
<dbReference type="Pfam" id="PF08447">
    <property type="entry name" value="PAS_3"/>
    <property type="match status" value="1"/>
</dbReference>
<dbReference type="CDD" id="cd00130">
    <property type="entry name" value="PAS"/>
    <property type="match status" value="1"/>
</dbReference>
<keyword evidence="3" id="KW-1185">Reference proteome</keyword>
<dbReference type="RefSeq" id="WP_271188117.1">
    <property type="nucleotide sequence ID" value="NZ_BSFE01000014.1"/>
</dbReference>
<evidence type="ECO:0000313" key="2">
    <source>
        <dbReference type="EMBL" id="GLK53777.1"/>
    </source>
</evidence>
<reference evidence="2" key="2">
    <citation type="submission" date="2023-01" db="EMBL/GenBank/DDBJ databases">
        <authorList>
            <person name="Sun Q."/>
            <person name="Evtushenko L."/>
        </authorList>
    </citation>
    <scope>NUCLEOTIDE SEQUENCE</scope>
    <source>
        <strain evidence="2">VKM B-1513</strain>
    </source>
</reference>
<protein>
    <submittedName>
        <fullName evidence="2">Chemotaxis protein</fullName>
    </submittedName>
</protein>
<reference evidence="2" key="1">
    <citation type="journal article" date="2014" name="Int. J. Syst. Evol. Microbiol.">
        <title>Complete genome sequence of Corynebacterium casei LMG S-19264T (=DSM 44701T), isolated from a smear-ripened cheese.</title>
        <authorList>
            <consortium name="US DOE Joint Genome Institute (JGI-PGF)"/>
            <person name="Walter F."/>
            <person name="Albersmeier A."/>
            <person name="Kalinowski J."/>
            <person name="Ruckert C."/>
        </authorList>
    </citation>
    <scope>NUCLEOTIDE SEQUENCE</scope>
    <source>
        <strain evidence="2">VKM B-1513</strain>
    </source>
</reference>
<dbReference type="AlphaFoldDB" id="A0A9W6INU1"/>
<dbReference type="Gene3D" id="3.30.450.20">
    <property type="entry name" value="PAS domain"/>
    <property type="match status" value="1"/>
</dbReference>
<dbReference type="InterPro" id="IPR000014">
    <property type="entry name" value="PAS"/>
</dbReference>
<dbReference type="InterPro" id="IPR013655">
    <property type="entry name" value="PAS_fold_3"/>
</dbReference>
<evidence type="ECO:0000259" key="1">
    <source>
        <dbReference type="Pfam" id="PF08447"/>
    </source>
</evidence>
<gene>
    <name evidence="2" type="ORF">GCM10017621_32850</name>
</gene>
<organism evidence="2 3">
    <name type="scientific">Maricaulis virginensis</name>
    <dbReference type="NCBI Taxonomy" id="144022"/>
    <lineage>
        <taxon>Bacteria</taxon>
        <taxon>Pseudomonadati</taxon>
        <taxon>Pseudomonadota</taxon>
        <taxon>Alphaproteobacteria</taxon>
        <taxon>Maricaulales</taxon>
        <taxon>Maricaulaceae</taxon>
        <taxon>Maricaulis</taxon>
    </lineage>
</organism>
<dbReference type="NCBIfam" id="TIGR00229">
    <property type="entry name" value="sensory_box"/>
    <property type="match status" value="1"/>
</dbReference>
<feature type="domain" description="PAS fold-3" evidence="1">
    <location>
        <begin position="31"/>
        <end position="113"/>
    </location>
</feature>
<sequence length="183" mass="21235">MPRDTYLTGVERRFDKDQVIVTKTDLKGRITYANDIFQQMSNVTEKQSLGQPHSFIRHPDMPRCVFKMFWETIQGGNEIFAYVINRATNGDHYWVYAHVTPSFNDAGEIVGYHSNRRKPEERILKEEVIPLYTALREEEARHENAKQGLAASTDKLTRHLADLGLEYDEFICTLGQGQRRGDR</sequence>
<dbReference type="InterPro" id="IPR035965">
    <property type="entry name" value="PAS-like_dom_sf"/>
</dbReference>